<gene>
    <name evidence="2" type="ordered locus">DaAHT2_0477</name>
</gene>
<feature type="domain" description="Fibronectin type-III" evidence="1">
    <location>
        <begin position="141"/>
        <end position="232"/>
    </location>
</feature>
<keyword evidence="3" id="KW-1185">Reference proteome</keyword>
<dbReference type="RefSeq" id="WP_013162714.1">
    <property type="nucleotide sequence ID" value="NC_014216.1"/>
</dbReference>
<dbReference type="PROSITE" id="PS50853">
    <property type="entry name" value="FN3"/>
    <property type="match status" value="1"/>
</dbReference>
<dbReference type="EMBL" id="CP001940">
    <property type="protein sequence ID" value="ADH85183.1"/>
    <property type="molecule type" value="Genomic_DNA"/>
</dbReference>
<dbReference type="InterPro" id="IPR003961">
    <property type="entry name" value="FN3_dom"/>
</dbReference>
<dbReference type="PANTHER" id="PTHR35812">
    <property type="entry name" value="LIPOPROTEIN"/>
    <property type="match status" value="1"/>
</dbReference>
<dbReference type="eggNOG" id="COG5492">
    <property type="taxonomic scope" value="Bacteria"/>
</dbReference>
<dbReference type="InterPro" id="IPR013783">
    <property type="entry name" value="Ig-like_fold"/>
</dbReference>
<dbReference type="InterPro" id="IPR011460">
    <property type="entry name" value="Lcl_C"/>
</dbReference>
<proteinExistence type="predicted"/>
<dbReference type="STRING" id="589865.DaAHT2_0477"/>
<dbReference type="InParanoid" id="D6Z0F4"/>
<dbReference type="CDD" id="cd00063">
    <property type="entry name" value="FN3"/>
    <property type="match status" value="1"/>
</dbReference>
<organism evidence="2 3">
    <name type="scientific">Desulfurivibrio alkaliphilus (strain DSM 19089 / UNIQEM U267 / AHT2)</name>
    <dbReference type="NCBI Taxonomy" id="589865"/>
    <lineage>
        <taxon>Bacteria</taxon>
        <taxon>Pseudomonadati</taxon>
        <taxon>Thermodesulfobacteriota</taxon>
        <taxon>Desulfobulbia</taxon>
        <taxon>Desulfobulbales</taxon>
        <taxon>Desulfobulbaceae</taxon>
        <taxon>Desulfurivibrio</taxon>
    </lineage>
</organism>
<accession>D6Z0F4</accession>
<dbReference type="eggNOG" id="COG1879">
    <property type="taxonomic scope" value="Bacteria"/>
</dbReference>
<dbReference type="InterPro" id="IPR036116">
    <property type="entry name" value="FN3_sf"/>
</dbReference>
<dbReference type="Pfam" id="PF07603">
    <property type="entry name" value="Lcl_C"/>
    <property type="match status" value="1"/>
</dbReference>
<dbReference type="OrthoDB" id="9793251at2"/>
<dbReference type="Proteomes" id="UP000001508">
    <property type="component" value="Chromosome"/>
</dbReference>
<dbReference type="PROSITE" id="PS51257">
    <property type="entry name" value="PROKAR_LIPOPROTEIN"/>
    <property type="match status" value="1"/>
</dbReference>
<dbReference type="HOGENOM" id="CLU_672260_0_0_7"/>
<dbReference type="SMART" id="SM00060">
    <property type="entry name" value="FN3"/>
    <property type="match status" value="1"/>
</dbReference>
<reference evidence="3" key="1">
    <citation type="submission" date="2010-02" db="EMBL/GenBank/DDBJ databases">
        <title>Complete sequence of Desulfurivibrio alkaliphilus AHT2.</title>
        <authorList>
            <consortium name="US DOE Joint Genome Institute"/>
            <person name="Pitluck S."/>
            <person name="Chertkov O."/>
            <person name="Detter J.C."/>
            <person name="Han C."/>
            <person name="Tapia R."/>
            <person name="Larimer F."/>
            <person name="Land M."/>
            <person name="Hauser L."/>
            <person name="Kyrpides N."/>
            <person name="Mikhailova N."/>
            <person name="Sorokin D.Y."/>
            <person name="Muyzer G."/>
            <person name="Woyke T."/>
        </authorList>
    </citation>
    <scope>NUCLEOTIDE SEQUENCE [LARGE SCALE GENOMIC DNA]</scope>
    <source>
        <strain evidence="3">DSM 19089 / UNIQEM U267 / AHT2</strain>
    </source>
</reference>
<dbReference type="AlphaFoldDB" id="D6Z0F4"/>
<dbReference type="InterPro" id="IPR044060">
    <property type="entry name" value="Bacterial_rp_domain"/>
</dbReference>
<evidence type="ECO:0000259" key="1">
    <source>
        <dbReference type="PROSITE" id="PS50853"/>
    </source>
</evidence>
<evidence type="ECO:0000313" key="3">
    <source>
        <dbReference type="Proteomes" id="UP000001508"/>
    </source>
</evidence>
<name>D6Z0F4_DESAT</name>
<dbReference type="SUPFAM" id="SSF49265">
    <property type="entry name" value="Fibronectin type III"/>
    <property type="match status" value="1"/>
</dbReference>
<sequence length="474" mass="49090">MACLLRPINQSASSYADHLKSALLLLLLILSLAGCSGGGGGGSTKKYTVSATAGDGGSISPGSQSVARGTTASFTVTHESGYSIDSVSGCGGSLSGNIYTTGAISAACTVTATFAPGGPAPAPAPAPAPDPAPAPAPALAAPEDVVATAGYRLGLGTIEISWSAVTNATGYRVYWGEESGVHPETATVTETSHQLTNLTPDQTYYLVVAATAPGGTGPASVEVSATPETPVVTQNILNDTGIYWWADGSTNFLEEPQADYPGQDADFGRDAEAREGALAKVGGGAAGFDFTRLGANGEPLAIQDATWSDAGDEASGTRWSCVRDNRTGLIWEIKVNDASHLRHKGHTYTWYNSDGTVNGGSTGTANGGSCIDEANCDTEKFIAAVNSTGLCGADDWRLPNRQELMSIVHNGRYSPAIDPDYFPNTPLIWLWSSSTRAKAAGDHDNAWKVEFKNGDVYWDNKGSDLGVRLVRAGQ</sequence>
<dbReference type="PANTHER" id="PTHR35812:SF1">
    <property type="entry name" value="LIPOPROTEIN"/>
    <property type="match status" value="1"/>
</dbReference>
<dbReference type="Pfam" id="PF00041">
    <property type="entry name" value="fn3"/>
    <property type="match status" value="1"/>
</dbReference>
<dbReference type="Gene3D" id="2.60.40.10">
    <property type="entry name" value="Immunoglobulins"/>
    <property type="match status" value="1"/>
</dbReference>
<protein>
    <submittedName>
        <fullName evidence="2">Fibronectin type III domain protein</fullName>
    </submittedName>
</protein>
<dbReference type="Pfam" id="PF18998">
    <property type="entry name" value="Flg_new_2"/>
    <property type="match status" value="1"/>
</dbReference>
<evidence type="ECO:0000313" key="2">
    <source>
        <dbReference type="EMBL" id="ADH85183.1"/>
    </source>
</evidence>
<dbReference type="KEGG" id="dak:DaAHT2_0477"/>